<keyword evidence="3" id="KW-1185">Reference proteome</keyword>
<dbReference type="AlphaFoldDB" id="A0A9Q3CAF3"/>
<keyword evidence="1" id="KW-0812">Transmembrane</keyword>
<keyword evidence="1" id="KW-0472">Membrane</keyword>
<reference evidence="2" key="1">
    <citation type="submission" date="2021-03" db="EMBL/GenBank/DDBJ databases">
        <title>Draft genome sequence of rust myrtle Austropuccinia psidii MF-1, a brazilian biotype.</title>
        <authorList>
            <person name="Quecine M.C."/>
            <person name="Pachon D.M.R."/>
            <person name="Bonatelli M.L."/>
            <person name="Correr F.H."/>
            <person name="Franceschini L.M."/>
            <person name="Leite T.F."/>
            <person name="Margarido G.R.A."/>
            <person name="Almeida C.A."/>
            <person name="Ferrarezi J.A."/>
            <person name="Labate C.A."/>
        </authorList>
    </citation>
    <scope>NUCLEOTIDE SEQUENCE</scope>
    <source>
        <strain evidence="2">MF-1</strain>
    </source>
</reference>
<sequence length="349" mass="39085">MDGINPFGNRHGGKQVTITFIILICLTLPISLRFLPENIFIFGIAPGPKEPTVHQVNWVLRPLVDQLKILWNPGLQLSKTCLYPHGRHIYCAILPFIGDLPTLRAALGFASHSATRMCPYCHLKRSEIQNLDHSTWPKRTLSDHRKSADDYLKASNAKVQDKLLKENGSEATDVPVDELVDILRDAANPPENLAYSCLTSDLAASSTFGLETLFASNLSSSDDDVIPDMYINDWDGEWTSIPEQPVLDSQALKFINQRLPHISVPSWIRCAIPVLGKASRGRLKADEWCTLFTIQLPLVLQLYWNCHTSPKKELSQAEESSLLHNFALLVSLVNVGLKRVIDAQLINKY</sequence>
<proteinExistence type="predicted"/>
<dbReference type="EMBL" id="AVOT02005660">
    <property type="protein sequence ID" value="MBW0479630.1"/>
    <property type="molecule type" value="Genomic_DNA"/>
</dbReference>
<feature type="transmembrane region" description="Helical" evidence="1">
    <location>
        <begin position="16"/>
        <end position="35"/>
    </location>
</feature>
<dbReference type="Pfam" id="PF02992">
    <property type="entry name" value="Transposase_21"/>
    <property type="match status" value="1"/>
</dbReference>
<comment type="caution">
    <text evidence="2">The sequence shown here is derived from an EMBL/GenBank/DDBJ whole genome shotgun (WGS) entry which is preliminary data.</text>
</comment>
<dbReference type="OrthoDB" id="2505988at2759"/>
<accession>A0A9Q3CAF3</accession>
<dbReference type="InterPro" id="IPR004242">
    <property type="entry name" value="Transposase_21"/>
</dbReference>
<gene>
    <name evidence="2" type="ORF">O181_019345</name>
</gene>
<protein>
    <submittedName>
        <fullName evidence="2">Uncharacterized protein</fullName>
    </submittedName>
</protein>
<organism evidence="2 3">
    <name type="scientific">Austropuccinia psidii MF-1</name>
    <dbReference type="NCBI Taxonomy" id="1389203"/>
    <lineage>
        <taxon>Eukaryota</taxon>
        <taxon>Fungi</taxon>
        <taxon>Dikarya</taxon>
        <taxon>Basidiomycota</taxon>
        <taxon>Pucciniomycotina</taxon>
        <taxon>Pucciniomycetes</taxon>
        <taxon>Pucciniales</taxon>
        <taxon>Sphaerophragmiaceae</taxon>
        <taxon>Austropuccinia</taxon>
    </lineage>
</organism>
<keyword evidence="1" id="KW-1133">Transmembrane helix</keyword>
<evidence type="ECO:0000313" key="2">
    <source>
        <dbReference type="EMBL" id="MBW0479630.1"/>
    </source>
</evidence>
<dbReference type="Proteomes" id="UP000765509">
    <property type="component" value="Unassembled WGS sequence"/>
</dbReference>
<evidence type="ECO:0000256" key="1">
    <source>
        <dbReference type="SAM" id="Phobius"/>
    </source>
</evidence>
<evidence type="ECO:0000313" key="3">
    <source>
        <dbReference type="Proteomes" id="UP000765509"/>
    </source>
</evidence>
<name>A0A9Q3CAF3_9BASI</name>